<dbReference type="Gene3D" id="2.40.30.10">
    <property type="entry name" value="Translation factors"/>
    <property type="match status" value="1"/>
</dbReference>
<dbReference type="HAMAP" id="MF_01325_B">
    <property type="entry name" value="Ribosomal_uL3_B"/>
    <property type="match status" value="1"/>
</dbReference>
<comment type="caution">
    <text evidence="9">The sequence shown here is derived from an EMBL/GenBank/DDBJ whole genome shotgun (WGS) entry which is preliminary data.</text>
</comment>
<comment type="function">
    <text evidence="7">One of the primary rRNA binding proteins, it binds directly near the 3'-end of the 23S rRNA, where it nucleates assembly of the 50S subunit.</text>
</comment>
<dbReference type="InterPro" id="IPR019927">
    <property type="entry name" value="Ribosomal_uL3_bac/org-type"/>
</dbReference>
<feature type="region of interest" description="Disordered" evidence="8">
    <location>
        <begin position="125"/>
        <end position="147"/>
    </location>
</feature>
<dbReference type="AlphaFoldDB" id="A0A2H0W310"/>
<accession>A0A2H0W310</accession>
<sequence>MKFILGKKLEMTQIFQENGRVVPVTAVLAEPNIVTQIKTEAKDKYSAVQVGFGFNKNLKKPQVGHLKGLTSVRTLKEFRVNSSEVEKVKTGDQITVAVFAANDEVRVTGTSKGRGYQGVVKRHGFHGSPASHGHKDQLRKGGSIGATDPARVFKGKKMAGRMGNDQISISGLSIVDIDKEKNILYIKGAVPGARNSLLVISGPGEMDLTVAKPEIKTEVVAEKVESTAVESEIVDTKVEETPAVETTEAKPEVAEVVETKTEENK</sequence>
<dbReference type="InterPro" id="IPR000597">
    <property type="entry name" value="Ribosomal_uL3"/>
</dbReference>
<evidence type="ECO:0000313" key="10">
    <source>
        <dbReference type="Proteomes" id="UP000229056"/>
    </source>
</evidence>
<evidence type="ECO:0000256" key="1">
    <source>
        <dbReference type="ARBA" id="ARBA00006540"/>
    </source>
</evidence>
<dbReference type="Proteomes" id="UP000229056">
    <property type="component" value="Unassembled WGS sequence"/>
</dbReference>
<feature type="compositionally biased region" description="Basic and acidic residues" evidence="8">
    <location>
        <begin position="247"/>
        <end position="265"/>
    </location>
</feature>
<dbReference type="GO" id="GO:0019843">
    <property type="term" value="F:rRNA binding"/>
    <property type="evidence" value="ECO:0007669"/>
    <property type="project" value="UniProtKB-UniRule"/>
</dbReference>
<evidence type="ECO:0000256" key="2">
    <source>
        <dbReference type="ARBA" id="ARBA00022730"/>
    </source>
</evidence>
<gene>
    <name evidence="7" type="primary">rplC</name>
    <name evidence="9" type="ORF">COT80_03050</name>
</gene>
<dbReference type="PANTHER" id="PTHR11229:SF16">
    <property type="entry name" value="LARGE RIBOSOMAL SUBUNIT PROTEIN UL3C"/>
    <property type="match status" value="1"/>
</dbReference>
<dbReference type="PANTHER" id="PTHR11229">
    <property type="entry name" value="50S RIBOSOMAL PROTEIN L3"/>
    <property type="match status" value="1"/>
</dbReference>
<dbReference type="NCBIfam" id="TIGR03625">
    <property type="entry name" value="L3_bact"/>
    <property type="match status" value="1"/>
</dbReference>
<evidence type="ECO:0000256" key="4">
    <source>
        <dbReference type="ARBA" id="ARBA00022980"/>
    </source>
</evidence>
<feature type="region of interest" description="Disordered" evidence="8">
    <location>
        <begin position="240"/>
        <end position="265"/>
    </location>
</feature>
<evidence type="ECO:0000256" key="8">
    <source>
        <dbReference type="SAM" id="MobiDB-lite"/>
    </source>
</evidence>
<dbReference type="EMBL" id="PEZY01000012">
    <property type="protein sequence ID" value="PIS05724.1"/>
    <property type="molecule type" value="Genomic_DNA"/>
</dbReference>
<organism evidence="9 10">
    <name type="scientific">Candidatus Buchananbacteria bacterium CG10_big_fil_rev_8_21_14_0_10_33_19</name>
    <dbReference type="NCBI Taxonomy" id="1974525"/>
    <lineage>
        <taxon>Bacteria</taxon>
        <taxon>Candidatus Buchananiibacteriota</taxon>
    </lineage>
</organism>
<dbReference type="Gene3D" id="3.30.160.810">
    <property type="match status" value="1"/>
</dbReference>
<dbReference type="SUPFAM" id="SSF50447">
    <property type="entry name" value="Translation proteins"/>
    <property type="match status" value="1"/>
</dbReference>
<evidence type="ECO:0000256" key="6">
    <source>
        <dbReference type="ARBA" id="ARBA00035243"/>
    </source>
</evidence>
<proteinExistence type="inferred from homology"/>
<protein>
    <recommendedName>
        <fullName evidence="6 7">Large ribosomal subunit protein uL3</fullName>
    </recommendedName>
</protein>
<evidence type="ECO:0000256" key="7">
    <source>
        <dbReference type="HAMAP-Rule" id="MF_01325"/>
    </source>
</evidence>
<keyword evidence="4 7" id="KW-0689">Ribosomal protein</keyword>
<dbReference type="Pfam" id="PF00297">
    <property type="entry name" value="Ribosomal_L3"/>
    <property type="match status" value="1"/>
</dbReference>
<reference evidence="10" key="1">
    <citation type="submission" date="2017-09" db="EMBL/GenBank/DDBJ databases">
        <title>Depth-based differentiation of microbial function through sediment-hosted aquifers and enrichment of novel symbionts in the deep terrestrial subsurface.</title>
        <authorList>
            <person name="Probst A.J."/>
            <person name="Ladd B."/>
            <person name="Jarett J.K."/>
            <person name="Geller-Mcgrath D.E."/>
            <person name="Sieber C.M.K."/>
            <person name="Emerson J.B."/>
            <person name="Anantharaman K."/>
            <person name="Thomas B.C."/>
            <person name="Malmstrom R."/>
            <person name="Stieglmeier M."/>
            <person name="Klingl A."/>
            <person name="Woyke T."/>
            <person name="Ryan C.M."/>
            <person name="Banfield J.F."/>
        </authorList>
    </citation>
    <scope>NUCLEOTIDE SEQUENCE [LARGE SCALE GENOMIC DNA]</scope>
</reference>
<dbReference type="GO" id="GO:0006412">
    <property type="term" value="P:translation"/>
    <property type="evidence" value="ECO:0007669"/>
    <property type="project" value="UniProtKB-UniRule"/>
</dbReference>
<keyword evidence="2 7" id="KW-0699">rRNA-binding</keyword>
<dbReference type="GO" id="GO:0003735">
    <property type="term" value="F:structural constituent of ribosome"/>
    <property type="evidence" value="ECO:0007669"/>
    <property type="project" value="UniProtKB-UniRule"/>
</dbReference>
<dbReference type="GO" id="GO:0022625">
    <property type="term" value="C:cytosolic large ribosomal subunit"/>
    <property type="evidence" value="ECO:0007669"/>
    <property type="project" value="TreeGrafter"/>
</dbReference>
<comment type="subunit">
    <text evidence="7">Part of the 50S ribosomal subunit. Forms a cluster with proteins L14 and L19.</text>
</comment>
<evidence type="ECO:0000256" key="5">
    <source>
        <dbReference type="ARBA" id="ARBA00023274"/>
    </source>
</evidence>
<name>A0A2H0W310_9BACT</name>
<keyword evidence="3 7" id="KW-0694">RNA-binding</keyword>
<dbReference type="FunFam" id="2.40.30.10:FF:000004">
    <property type="entry name" value="50S ribosomal protein L3"/>
    <property type="match status" value="1"/>
</dbReference>
<evidence type="ECO:0000256" key="3">
    <source>
        <dbReference type="ARBA" id="ARBA00022884"/>
    </source>
</evidence>
<dbReference type="InterPro" id="IPR009000">
    <property type="entry name" value="Transl_B-barrel_sf"/>
</dbReference>
<comment type="similarity">
    <text evidence="1 7">Belongs to the universal ribosomal protein uL3 family.</text>
</comment>
<keyword evidence="5 7" id="KW-0687">Ribonucleoprotein</keyword>
<evidence type="ECO:0000313" key="9">
    <source>
        <dbReference type="EMBL" id="PIS05724.1"/>
    </source>
</evidence>